<proteinExistence type="predicted"/>
<feature type="compositionally biased region" description="Polar residues" evidence="1">
    <location>
        <begin position="931"/>
        <end position="958"/>
    </location>
</feature>
<feature type="compositionally biased region" description="Low complexity" evidence="1">
    <location>
        <begin position="44"/>
        <end position="53"/>
    </location>
</feature>
<dbReference type="Proteomes" id="UP000177583">
    <property type="component" value="Unassembled WGS sequence"/>
</dbReference>
<feature type="compositionally biased region" description="Low complexity" evidence="1">
    <location>
        <begin position="703"/>
        <end position="714"/>
    </location>
</feature>
<dbReference type="Pfam" id="PF06986">
    <property type="entry name" value="F_T4SS_TraN"/>
    <property type="match status" value="1"/>
</dbReference>
<sequence length="958" mass="104969">MLLSGAWGSVVAQAPSTQSYEQGATDLINSTKRQYGTADEESALDSALSSRSDATGDTTITEAEKAANPYYTMVTEAKGDIKTCNLERTVQVLTGQHLKEISGEFWLKGIRFDTDLHRCTENREYIPYQVTVDDPPTVQTLTADWSSIYYASVGTDNNTQGKATVYYDETGAACYGTVTNGSFSYAFPGVHPYGASTADCEAAIKGRLVCTGGTVTGGTTATTSTSGTAMVQLTTNYRTSWTCTIPQNHQETRLREEITNNCQNWASCKLLEDVADSGGTRTISGVTVSPPWWVRNKLYSCLTNHECSAWPTSEEECGTWFSPDFAGCKNTMDTGIKAIALRKFQNIEGNLSCNPFLVQDLSAPTSTQMVAVERTRQVPKIVEVQKTREVNLTRPKTVLVDEQRTRQVPQTTTISVQNGFNCREGVADEFGGTGWENNWWSATNCTGGGGYYIIAWECGTWSPTCTRRKYHYGIDSTPNMIQQTTTTMVTETYTVQVPMEIQEAYVVQETYTAFETQMVDEVYTEMVTQTLVGPAPDYTLPSTSPFFWGCGTFQDARTEQFRFLGADHTKLGASCLLTPQPLPLGLLDQREDVSDQPGQMKVRYLTFDYAKEEIVDGCAQMLDAYRSQNVTCDFMEESADGLLTHRSGTRISSVIPRSCKTKSGTLRDYEFCREFWSKKRKYRCHLVPPEVKTDHASADVGTAPNAPDAPSDAPGFGEAAGTLAMVDQIAKDTQSMSCAAPNPDGTCNSDYVRLFAGGGNKCTQWSPGLQAANYHCCKAGLVDQCEGVGALSTCTDFCNTADIETSRLVYDQNTCEKVGTYCSNKVCVGVTINGNCQAPGYWQCLEKKTSYCCFDSLLGRILQQQGRTQLGKSWGSAEHPSCDGYTIDEFSKLDFSKMDLGEFVDSLNTTPKTTTEPDPAAAQDKIRDSVQGLNENTDINTINEGMKQSTSAEQGNAP</sequence>
<gene>
    <name evidence="2" type="ORF">A2557_11825</name>
</gene>
<comment type="caution">
    <text evidence="2">The sequence shown here is derived from an EMBL/GenBank/DDBJ whole genome shotgun (WGS) entry which is preliminary data.</text>
</comment>
<feature type="compositionally biased region" description="Polar residues" evidence="1">
    <location>
        <begin position="907"/>
        <end position="916"/>
    </location>
</feature>
<dbReference type="InterPro" id="IPR014121">
    <property type="entry name" value="TraN_Ftype"/>
</dbReference>
<feature type="region of interest" description="Disordered" evidence="1">
    <location>
        <begin position="32"/>
        <end position="57"/>
    </location>
</feature>
<dbReference type="AlphaFoldDB" id="A0A1F6GU21"/>
<evidence type="ECO:0000313" key="3">
    <source>
        <dbReference type="Proteomes" id="UP000177583"/>
    </source>
</evidence>
<organism evidence="2 3">
    <name type="scientific">Candidatus Lambdaproteobacteria bacterium RIFOXYD2_FULL_56_26</name>
    <dbReference type="NCBI Taxonomy" id="1817773"/>
    <lineage>
        <taxon>Bacteria</taxon>
        <taxon>Pseudomonadati</taxon>
        <taxon>Pseudomonadota</taxon>
        <taxon>Candidatus Lambdaproteobacteria</taxon>
    </lineage>
</organism>
<protein>
    <recommendedName>
        <fullName evidence="4">Conjugal transfer protein TraN</fullName>
    </recommendedName>
</protein>
<evidence type="ECO:0000313" key="2">
    <source>
        <dbReference type="EMBL" id="OGH01696.1"/>
    </source>
</evidence>
<feature type="region of interest" description="Disordered" evidence="1">
    <location>
        <begin position="695"/>
        <end position="714"/>
    </location>
</feature>
<accession>A0A1F6GU21</accession>
<reference evidence="2 3" key="1">
    <citation type="journal article" date="2016" name="Nat. Commun.">
        <title>Thousands of microbial genomes shed light on interconnected biogeochemical processes in an aquifer system.</title>
        <authorList>
            <person name="Anantharaman K."/>
            <person name="Brown C.T."/>
            <person name="Hug L.A."/>
            <person name="Sharon I."/>
            <person name="Castelle C.J."/>
            <person name="Probst A.J."/>
            <person name="Thomas B.C."/>
            <person name="Singh A."/>
            <person name="Wilkins M.J."/>
            <person name="Karaoz U."/>
            <person name="Brodie E.L."/>
            <person name="Williams K.H."/>
            <person name="Hubbard S.S."/>
            <person name="Banfield J.F."/>
        </authorList>
    </citation>
    <scope>NUCLEOTIDE SEQUENCE [LARGE SCALE GENOMIC DNA]</scope>
</reference>
<name>A0A1F6GU21_9PROT</name>
<feature type="region of interest" description="Disordered" evidence="1">
    <location>
        <begin position="907"/>
        <end position="958"/>
    </location>
</feature>
<evidence type="ECO:0008006" key="4">
    <source>
        <dbReference type="Google" id="ProtNLM"/>
    </source>
</evidence>
<evidence type="ECO:0000256" key="1">
    <source>
        <dbReference type="SAM" id="MobiDB-lite"/>
    </source>
</evidence>
<dbReference type="EMBL" id="MFNF01000030">
    <property type="protein sequence ID" value="OGH01696.1"/>
    <property type="molecule type" value="Genomic_DNA"/>
</dbReference>